<dbReference type="EMBL" id="LMWX01000002">
    <property type="protein sequence ID" value="KUN90158.1"/>
    <property type="molecule type" value="Genomic_DNA"/>
</dbReference>
<reference evidence="2 3" key="1">
    <citation type="submission" date="2015-10" db="EMBL/GenBank/DDBJ databases">
        <title>Draft genome sequence of Streptomyces bungoensis DSM 41781, type strain for the species Streptomyces bungoensis.</title>
        <authorList>
            <person name="Ruckert C."/>
            <person name="Winkler A."/>
            <person name="Kalinowski J."/>
            <person name="Kampfer P."/>
            <person name="Glaeser S."/>
        </authorList>
    </citation>
    <scope>NUCLEOTIDE SEQUENCE [LARGE SCALE GENOMIC DNA]</scope>
    <source>
        <strain evidence="2 3">DSM 41781</strain>
    </source>
</reference>
<evidence type="ECO:0000313" key="3">
    <source>
        <dbReference type="Proteomes" id="UP000053024"/>
    </source>
</evidence>
<name>A0A101TDA2_9ACTN</name>
<accession>A0A101TDA2</accession>
<dbReference type="Proteomes" id="UP000053024">
    <property type="component" value="Unassembled WGS sequence"/>
</dbReference>
<gene>
    <name evidence="2" type="ORF">AQJ66_00750</name>
</gene>
<feature type="compositionally biased region" description="Polar residues" evidence="1">
    <location>
        <begin position="1"/>
        <end position="11"/>
    </location>
</feature>
<organism evidence="2 3">
    <name type="scientific">Streptomyces bungoensis</name>
    <dbReference type="NCBI Taxonomy" id="285568"/>
    <lineage>
        <taxon>Bacteria</taxon>
        <taxon>Bacillati</taxon>
        <taxon>Actinomycetota</taxon>
        <taxon>Actinomycetes</taxon>
        <taxon>Kitasatosporales</taxon>
        <taxon>Streptomycetaceae</taxon>
        <taxon>Streptomyces</taxon>
    </lineage>
</organism>
<comment type="caution">
    <text evidence="2">The sequence shown here is derived from an EMBL/GenBank/DDBJ whole genome shotgun (WGS) entry which is preliminary data.</text>
</comment>
<feature type="compositionally biased region" description="Basic and acidic residues" evidence="1">
    <location>
        <begin position="25"/>
        <end position="36"/>
    </location>
</feature>
<feature type="region of interest" description="Disordered" evidence="1">
    <location>
        <begin position="1"/>
        <end position="246"/>
    </location>
</feature>
<feature type="compositionally biased region" description="Basic and acidic residues" evidence="1">
    <location>
        <begin position="181"/>
        <end position="240"/>
    </location>
</feature>
<protein>
    <submittedName>
        <fullName evidence="2">Uncharacterized protein</fullName>
    </submittedName>
</protein>
<dbReference type="AlphaFoldDB" id="A0A101TDA2"/>
<proteinExistence type="predicted"/>
<keyword evidence="3" id="KW-1185">Reference proteome</keyword>
<feature type="compositionally biased region" description="Basic and acidic residues" evidence="1">
    <location>
        <begin position="128"/>
        <end position="161"/>
    </location>
</feature>
<evidence type="ECO:0000313" key="2">
    <source>
        <dbReference type="EMBL" id="KUN90158.1"/>
    </source>
</evidence>
<feature type="compositionally biased region" description="Basic and acidic residues" evidence="1">
    <location>
        <begin position="69"/>
        <end position="96"/>
    </location>
</feature>
<sequence>MTSVSPTSSAARSHAQEEFGALRPPDARLAEHRDGVGDGLDPGQRGASRRERLEQQEQSQCLGGVEGLGRADGRGGCRTRQAHDDAEHAHDEERHGQHQHARAVRDAPQVHGGEQSRPDQTHGQGMVCEDRESRREAGGAGGEADRDGQDVVDHEAGRGEQTDPGSQILLRHGVRSAAVRMHGDHLAVRDDQDARQPDDDQGDRQRRGDRSRPGDRQGDHDGLGTVRDRTQRVQRQRGEPLDGGQT</sequence>
<evidence type="ECO:0000256" key="1">
    <source>
        <dbReference type="SAM" id="MobiDB-lite"/>
    </source>
</evidence>